<dbReference type="GeneID" id="107411881"/>
<accession>A0A6P3ZA62</accession>
<evidence type="ECO:0000313" key="1">
    <source>
        <dbReference type="Proteomes" id="UP001652623"/>
    </source>
</evidence>
<gene>
    <name evidence="2" type="primary">LOC107411881</name>
</gene>
<sequence>MACLLSLGFYVPPSAPQHTFFKETYPMKSVLGGLSNQPIHRTATKLSISCTIHRAISSLNQSYWQLSTPSRSHCEIVCCHMNVDPCTHMIIAGYWVGPDIDDGWGYVEAFINPIT</sequence>
<name>A0A6P3ZA62_ZIZJJ</name>
<dbReference type="RefSeq" id="XP_015875037.3">
    <property type="nucleotide sequence ID" value="XM_016019551.4"/>
</dbReference>
<proteinExistence type="predicted"/>
<organism evidence="1 2">
    <name type="scientific">Ziziphus jujuba</name>
    <name type="common">Chinese jujube</name>
    <name type="synonym">Ziziphus sativa</name>
    <dbReference type="NCBI Taxonomy" id="326968"/>
    <lineage>
        <taxon>Eukaryota</taxon>
        <taxon>Viridiplantae</taxon>
        <taxon>Streptophyta</taxon>
        <taxon>Embryophyta</taxon>
        <taxon>Tracheophyta</taxon>
        <taxon>Spermatophyta</taxon>
        <taxon>Magnoliopsida</taxon>
        <taxon>eudicotyledons</taxon>
        <taxon>Gunneridae</taxon>
        <taxon>Pentapetalae</taxon>
        <taxon>rosids</taxon>
        <taxon>fabids</taxon>
        <taxon>Rosales</taxon>
        <taxon>Rhamnaceae</taxon>
        <taxon>Paliureae</taxon>
        <taxon>Ziziphus</taxon>
    </lineage>
</organism>
<protein>
    <submittedName>
        <fullName evidence="2">Uncharacterized protein LOC107411881</fullName>
    </submittedName>
</protein>
<reference evidence="2" key="1">
    <citation type="submission" date="2025-08" db="UniProtKB">
        <authorList>
            <consortium name="RefSeq"/>
        </authorList>
    </citation>
    <scope>IDENTIFICATION</scope>
    <source>
        <tissue evidence="2">Seedling</tissue>
    </source>
</reference>
<dbReference type="AlphaFoldDB" id="A0A6P3ZA62"/>
<dbReference type="Proteomes" id="UP001652623">
    <property type="component" value="Chromosome 10"/>
</dbReference>
<keyword evidence="1" id="KW-1185">Reference proteome</keyword>
<dbReference type="KEGG" id="zju:107411881"/>
<evidence type="ECO:0000313" key="2">
    <source>
        <dbReference type="RefSeq" id="XP_015875037.3"/>
    </source>
</evidence>
<dbReference type="InParanoid" id="A0A6P3ZA62"/>